<dbReference type="Gene3D" id="2.160.20.10">
    <property type="entry name" value="Single-stranded right-handed beta-helix, Pectin lyase-like"/>
    <property type="match status" value="1"/>
</dbReference>
<evidence type="ECO:0000259" key="1">
    <source>
        <dbReference type="Pfam" id="PF12708"/>
    </source>
</evidence>
<reference evidence="2 3" key="1">
    <citation type="submission" date="2018-10" db="EMBL/GenBank/DDBJ databases">
        <title>Genome sequencing of Pedobacter jejuensis TNB23.</title>
        <authorList>
            <person name="Cho Y.-J."/>
            <person name="Cho A."/>
            <person name="Kim O.-S."/>
        </authorList>
    </citation>
    <scope>NUCLEOTIDE SEQUENCE [LARGE SCALE GENOMIC DNA]</scope>
    <source>
        <strain evidence="2 3">TNB23</strain>
    </source>
</reference>
<evidence type="ECO:0000313" key="3">
    <source>
        <dbReference type="Proteomes" id="UP000274046"/>
    </source>
</evidence>
<dbReference type="InterPro" id="IPR011050">
    <property type="entry name" value="Pectin_lyase_fold/virulence"/>
</dbReference>
<dbReference type="InterPro" id="IPR006626">
    <property type="entry name" value="PbH1"/>
</dbReference>
<proteinExistence type="predicted"/>
<dbReference type="InterPro" id="IPR051801">
    <property type="entry name" value="GH28_Enzymes"/>
</dbReference>
<name>A0A3N0BYB9_9SPHI</name>
<accession>A0A3N0BYB9</accession>
<dbReference type="Proteomes" id="UP000274046">
    <property type="component" value="Unassembled WGS sequence"/>
</dbReference>
<dbReference type="SMART" id="SM00710">
    <property type="entry name" value="PbH1"/>
    <property type="match status" value="8"/>
</dbReference>
<feature type="domain" description="Rhamnogalacturonase A/B/Epimerase-like pectate lyase" evidence="1">
    <location>
        <begin position="18"/>
        <end position="220"/>
    </location>
</feature>
<dbReference type="PANTHER" id="PTHR31339">
    <property type="entry name" value="PECTIN LYASE-RELATED"/>
    <property type="match status" value="1"/>
</dbReference>
<organism evidence="2 3">
    <name type="scientific">Pedobacter jejuensis</name>
    <dbReference type="NCBI Taxonomy" id="1268550"/>
    <lineage>
        <taxon>Bacteria</taxon>
        <taxon>Pseudomonadati</taxon>
        <taxon>Bacteroidota</taxon>
        <taxon>Sphingobacteriia</taxon>
        <taxon>Sphingobacteriales</taxon>
        <taxon>Sphingobacteriaceae</taxon>
        <taxon>Pedobacter</taxon>
    </lineage>
</organism>
<dbReference type="InterPro" id="IPR024535">
    <property type="entry name" value="RHGA/B-epi-like_pectate_lyase"/>
</dbReference>
<keyword evidence="3" id="KW-1185">Reference proteome</keyword>
<dbReference type="EMBL" id="RBEE01000010">
    <property type="protein sequence ID" value="RNL54776.1"/>
    <property type="molecule type" value="Genomic_DNA"/>
</dbReference>
<dbReference type="OrthoDB" id="9795222at2"/>
<dbReference type="AlphaFoldDB" id="A0A3N0BYB9"/>
<dbReference type="InterPro" id="IPR012334">
    <property type="entry name" value="Pectin_lyas_fold"/>
</dbReference>
<gene>
    <name evidence="2" type="ORF">D7004_06390</name>
</gene>
<dbReference type="SUPFAM" id="SSF51126">
    <property type="entry name" value="Pectin lyase-like"/>
    <property type="match status" value="1"/>
</dbReference>
<dbReference type="PANTHER" id="PTHR31339:SF9">
    <property type="entry name" value="PLASMIN AND FIBRONECTIN-BINDING PROTEIN A"/>
    <property type="match status" value="1"/>
</dbReference>
<sequence length="493" mass="53505">MISINISPLMAQIVSTSFFNVRNFGAVGDGKHLDHVAINKAITKCAERGGGTVIVPSGNYLCGSIRLKSNINLYLDAGAVILGAQPEMNAYDPPEEFPDTAYQDGGHTYFHNSLIWGENLKNISITGRGMINGGGLTSKDKEHLGDPTGGSIGTGDKAIALKLCTNVLIRDISIFHGGHFAILATGCDLITMDNLTIDTNRDGIDIDCCTNAVISNSRVNCPNDDAICPKSSYALNRKQITENLLITNCIVSGFKEGTLLNGTRIPAKAGWSNGRIKFGTESNGGFRNCVVSNCVFKNSNGLALEQVDGGIMDNIIISNVIMTDVSHYPIYITLGKRNRGPKNTTGMGIVKNILISNIRVDNADSLSGIQITGVPGYYVENIQLRDVYINYKGGGNKNDAKRIFPELDGRYPEPFLLGVNPAYGLFVRHVKNLELTNIRFQTLKPDLRPAIICEDVDGLELNYVKVSKASGMDSYVMKNVKNLNIKNSNLQNY</sequence>
<comment type="caution">
    <text evidence="2">The sequence shown here is derived from an EMBL/GenBank/DDBJ whole genome shotgun (WGS) entry which is preliminary data.</text>
</comment>
<protein>
    <submittedName>
        <fullName evidence="2">Exo-poly-alpha-D-galacturonosidase</fullName>
    </submittedName>
</protein>
<dbReference type="Pfam" id="PF12708">
    <property type="entry name" value="Pect-lyase_RHGA_epim"/>
    <property type="match status" value="1"/>
</dbReference>
<evidence type="ECO:0000313" key="2">
    <source>
        <dbReference type="EMBL" id="RNL54776.1"/>
    </source>
</evidence>